<reference evidence="1 2" key="1">
    <citation type="journal article" date="2015" name="Biotechnol. Biofuels">
        <title>Enhanced degradation of softwood versus hardwood by the white-rot fungus Pycnoporus coccineus.</title>
        <authorList>
            <person name="Couturier M."/>
            <person name="Navarro D."/>
            <person name="Chevret D."/>
            <person name="Henrissat B."/>
            <person name="Piumi F."/>
            <person name="Ruiz-Duenas F.J."/>
            <person name="Martinez A.T."/>
            <person name="Grigoriev I.V."/>
            <person name="Riley R."/>
            <person name="Lipzen A."/>
            <person name="Berrin J.G."/>
            <person name="Master E.R."/>
            <person name="Rosso M.N."/>
        </authorList>
    </citation>
    <scope>NUCLEOTIDE SEQUENCE [LARGE SCALE GENOMIC DNA]</scope>
    <source>
        <strain evidence="1 2">BRFM310</strain>
    </source>
</reference>
<protein>
    <submittedName>
        <fullName evidence="1">Uncharacterized protein</fullName>
    </submittedName>
</protein>
<sequence length="347" mass="39287">MSSMFHIPEASVATTFGLSAVNELSGVVVSLSESLDKDIEKLQEVLNLPRDPARWTIVLAARLSCNEHVFQERIKAEMVLHHDALVQIHPSEEHGGDLLGALHAAVQNAEESFKKVEDTYHLLNFLCDGYLLHLDSADREALQEAYPVFAQTYDQLHEDVSSLSKDMVQWTDCFSATIKNSDRDACETMLQQRRFHDPSIFARELGPLFQLLQGYLQARQEIRDKCVKLRDDAILDLLSRTGDRVPTSDLLTLLGQYEQLSMTLFHESTRQSEAIRTINLLVRHADLHASAIFTPNHIMLPLAEVHEAFHRYDAMRILCAEVVHRSVDVQKTMAKHVAVLEKARDAV</sequence>
<dbReference type="Proteomes" id="UP000193067">
    <property type="component" value="Unassembled WGS sequence"/>
</dbReference>
<gene>
    <name evidence="1" type="ORF">PYCCODRAFT_1371746</name>
</gene>
<accession>A0A1Y2IHP9</accession>
<proteinExistence type="predicted"/>
<evidence type="ECO:0000313" key="1">
    <source>
        <dbReference type="EMBL" id="OSD00144.1"/>
    </source>
</evidence>
<dbReference type="EMBL" id="KZ084121">
    <property type="protein sequence ID" value="OSD00144.1"/>
    <property type="molecule type" value="Genomic_DNA"/>
</dbReference>
<dbReference type="OrthoDB" id="2756071at2759"/>
<evidence type="ECO:0000313" key="2">
    <source>
        <dbReference type="Proteomes" id="UP000193067"/>
    </source>
</evidence>
<keyword evidence="2" id="KW-1185">Reference proteome</keyword>
<dbReference type="AlphaFoldDB" id="A0A1Y2IHP9"/>
<name>A0A1Y2IHP9_TRAC3</name>
<organism evidence="1 2">
    <name type="scientific">Trametes coccinea (strain BRFM310)</name>
    <name type="common">Pycnoporus coccineus</name>
    <dbReference type="NCBI Taxonomy" id="1353009"/>
    <lineage>
        <taxon>Eukaryota</taxon>
        <taxon>Fungi</taxon>
        <taxon>Dikarya</taxon>
        <taxon>Basidiomycota</taxon>
        <taxon>Agaricomycotina</taxon>
        <taxon>Agaricomycetes</taxon>
        <taxon>Polyporales</taxon>
        <taxon>Polyporaceae</taxon>
        <taxon>Trametes</taxon>
    </lineage>
</organism>